<dbReference type="OrthoDB" id="449382at2759"/>
<dbReference type="InterPro" id="IPR029021">
    <property type="entry name" value="Prot-tyrosine_phosphatase-like"/>
</dbReference>
<evidence type="ECO:0000313" key="3">
    <source>
        <dbReference type="Proteomes" id="UP001043456"/>
    </source>
</evidence>
<comment type="caution">
    <text evidence="2">The sequence shown here is derived from an EMBL/GenBank/DDBJ whole genome shotgun (WGS) entry which is preliminary data.</text>
</comment>
<dbReference type="InterPro" id="IPR016130">
    <property type="entry name" value="Tyr_Pase_AS"/>
</dbReference>
<dbReference type="InterPro" id="IPR000387">
    <property type="entry name" value="Tyr_Pase_dom"/>
</dbReference>
<dbReference type="Proteomes" id="UP001043456">
    <property type="component" value="Unassembled WGS sequence"/>
</dbReference>
<dbReference type="GeneID" id="66998766"/>
<protein>
    <recommendedName>
        <fullName evidence="1">Tyrosine specific protein phosphatases domain-containing protein</fullName>
    </recommendedName>
</protein>
<dbReference type="PANTHER" id="PTHR31126:SF1">
    <property type="entry name" value="TYROSINE SPECIFIC PROTEIN PHOSPHATASES DOMAIN-CONTAINING PROTEIN"/>
    <property type="match status" value="1"/>
</dbReference>
<dbReference type="PANTHER" id="PTHR31126">
    <property type="entry name" value="TYROSINE-PROTEIN PHOSPHATASE"/>
    <property type="match status" value="1"/>
</dbReference>
<dbReference type="GO" id="GO:0004721">
    <property type="term" value="F:phosphoprotein phosphatase activity"/>
    <property type="evidence" value="ECO:0007669"/>
    <property type="project" value="InterPro"/>
</dbReference>
<gene>
    <name evidence="2" type="ORF">Asppvi_000153</name>
</gene>
<dbReference type="SUPFAM" id="SSF52799">
    <property type="entry name" value="(Phosphotyrosine protein) phosphatases II"/>
    <property type="match status" value="1"/>
</dbReference>
<dbReference type="InterPro" id="IPR026893">
    <property type="entry name" value="Tyr/Ser_Pase_IphP-type"/>
</dbReference>
<proteinExistence type="predicted"/>
<dbReference type="RefSeq" id="XP_043152401.1">
    <property type="nucleotide sequence ID" value="XM_043296466.1"/>
</dbReference>
<sequence length="294" mass="32367">MGSITASPVASDLELADLIDIEIDQDIPSDALTRVLSEPPFRIVEGGFNLRDLGHIGHPGIQRGLIYRSGLLTNLTEVGKSQLVSELSLGAIFDLRSHRERLLFPPPQLHEQIKLFWQPQIGTPPPVNLSDFTTNNGNDAYRDMYLYIMESHVPSLKDLLTYIRDELNAGSTGERKAILFHCHSGKDRTGVASALLLSLAGVPNELIARDYALTRVGLEPEKEYLLRSLQQAWPECSPGAAGFKEFASVKASYMTAFLEAVQEKYGGMEKFVVDVIGMSKADVEAVRAVLRGES</sequence>
<dbReference type="AlphaFoldDB" id="A0A9P3EP19"/>
<reference evidence="2 3" key="1">
    <citation type="submission" date="2018-10" db="EMBL/GenBank/DDBJ databases">
        <title>Pan-genome distribution and transcriptional activeness of fungal secondary metabolism genes in Aspergillus section Fumigati.</title>
        <authorList>
            <person name="Takahashi H."/>
            <person name="Umemura M."/>
            <person name="Ninomiya A."/>
            <person name="Kusuya Y."/>
            <person name="Urayama S."/>
            <person name="Shimizu M."/>
            <person name="Watanabe A."/>
            <person name="Kamei K."/>
            <person name="Yaguchi T."/>
            <person name="Hagiwara D."/>
        </authorList>
    </citation>
    <scope>NUCLEOTIDE SEQUENCE [LARGE SCALE GENOMIC DNA]</scope>
    <source>
        <strain evidence="2 3">IFM 55266</strain>
    </source>
</reference>
<name>A0A9P3EP19_9EURO</name>
<dbReference type="PROSITE" id="PS00383">
    <property type="entry name" value="TYR_PHOSPHATASE_1"/>
    <property type="match status" value="1"/>
</dbReference>
<evidence type="ECO:0000313" key="2">
    <source>
        <dbReference type="EMBL" id="GIJ81654.1"/>
    </source>
</evidence>
<organism evidence="2 3">
    <name type="scientific">Aspergillus pseudoviridinutans</name>
    <dbReference type="NCBI Taxonomy" id="1517512"/>
    <lineage>
        <taxon>Eukaryota</taxon>
        <taxon>Fungi</taxon>
        <taxon>Dikarya</taxon>
        <taxon>Ascomycota</taxon>
        <taxon>Pezizomycotina</taxon>
        <taxon>Eurotiomycetes</taxon>
        <taxon>Eurotiomycetidae</taxon>
        <taxon>Eurotiales</taxon>
        <taxon>Aspergillaceae</taxon>
        <taxon>Aspergillus</taxon>
        <taxon>Aspergillus subgen. Fumigati</taxon>
    </lineage>
</organism>
<dbReference type="PROSITE" id="PS50056">
    <property type="entry name" value="TYR_PHOSPHATASE_2"/>
    <property type="match status" value="1"/>
</dbReference>
<feature type="domain" description="Tyrosine specific protein phosphatases" evidence="1">
    <location>
        <begin position="157"/>
        <end position="226"/>
    </location>
</feature>
<evidence type="ECO:0000259" key="1">
    <source>
        <dbReference type="PROSITE" id="PS50056"/>
    </source>
</evidence>
<keyword evidence="3" id="KW-1185">Reference proteome</keyword>
<dbReference type="Gene3D" id="3.90.190.10">
    <property type="entry name" value="Protein tyrosine phosphatase superfamily"/>
    <property type="match status" value="1"/>
</dbReference>
<dbReference type="Pfam" id="PF13350">
    <property type="entry name" value="Y_phosphatase3"/>
    <property type="match status" value="1"/>
</dbReference>
<dbReference type="EMBL" id="BHVY01000001">
    <property type="protein sequence ID" value="GIJ81654.1"/>
    <property type="molecule type" value="Genomic_DNA"/>
</dbReference>
<accession>A0A9P3EP19</accession>